<dbReference type="InterPro" id="IPR005119">
    <property type="entry name" value="LysR_subst-bd"/>
</dbReference>
<evidence type="ECO:0000259" key="2">
    <source>
        <dbReference type="Pfam" id="PF03466"/>
    </source>
</evidence>
<evidence type="ECO:0000313" key="4">
    <source>
        <dbReference type="Proteomes" id="UP000298277"/>
    </source>
</evidence>
<evidence type="ECO:0000313" key="3">
    <source>
        <dbReference type="EMBL" id="TGK32369.1"/>
    </source>
</evidence>
<dbReference type="AlphaFoldDB" id="A0A5F1YH15"/>
<proteinExistence type="inferred from homology"/>
<gene>
    <name evidence="3" type="ORF">EHQ17_12610</name>
</gene>
<keyword evidence="4" id="KW-1185">Reference proteome</keyword>
<protein>
    <recommendedName>
        <fullName evidence="2">LysR substrate-binding domain-containing protein</fullName>
    </recommendedName>
</protein>
<sequence>MFPSIAAEFRIRHPEIQLEIVFGNEKFNLIENKFDLGIRIMKPIRGQRCEVLLPNPIVAVASPSYLEKVGTPAHISELRNHPVLFVDEQANVRVPGIKKKLAELSADRAVRSNDGSFLCETIAQGSPGILFRSVWDVEKLLESGKLKRVFPDLSLNSETAICALFPSRENPPRRVVRFVEFLKSRIL</sequence>
<dbReference type="PANTHER" id="PTHR30537">
    <property type="entry name" value="HTH-TYPE TRANSCRIPTIONAL REGULATOR"/>
    <property type="match status" value="1"/>
</dbReference>
<dbReference type="RefSeq" id="WP_135595697.1">
    <property type="nucleotide sequence ID" value="NZ_RQEZ01000024.1"/>
</dbReference>
<dbReference type="CDD" id="cd08422">
    <property type="entry name" value="PBP2_CrgA_like"/>
    <property type="match status" value="1"/>
</dbReference>
<dbReference type="Pfam" id="PF03466">
    <property type="entry name" value="LysR_substrate"/>
    <property type="match status" value="1"/>
</dbReference>
<dbReference type="Gene3D" id="3.40.190.290">
    <property type="match status" value="1"/>
</dbReference>
<organism evidence="3 4">
    <name type="scientific">Leptospira gomenensis</name>
    <dbReference type="NCBI Taxonomy" id="2484974"/>
    <lineage>
        <taxon>Bacteria</taxon>
        <taxon>Pseudomonadati</taxon>
        <taxon>Spirochaetota</taxon>
        <taxon>Spirochaetia</taxon>
        <taxon>Leptospirales</taxon>
        <taxon>Leptospiraceae</taxon>
        <taxon>Leptospira</taxon>
    </lineage>
</organism>
<evidence type="ECO:0000256" key="1">
    <source>
        <dbReference type="ARBA" id="ARBA00009437"/>
    </source>
</evidence>
<accession>A0A5F1YH15</accession>
<dbReference type="EMBL" id="RQFA01000056">
    <property type="protein sequence ID" value="TGK32369.1"/>
    <property type="molecule type" value="Genomic_DNA"/>
</dbReference>
<reference evidence="3" key="1">
    <citation type="journal article" date="2019" name="PLoS Negl. Trop. Dis.">
        <title>Revisiting the worldwide diversity of Leptospira species in the environment.</title>
        <authorList>
            <person name="Vincent A.T."/>
            <person name="Schiettekatte O."/>
            <person name="Bourhy P."/>
            <person name="Veyrier F.J."/>
            <person name="Picardeau M."/>
        </authorList>
    </citation>
    <scope>NUCLEOTIDE SEQUENCE [LARGE SCALE GENOMIC DNA]</scope>
    <source>
        <strain evidence="3">201800299</strain>
    </source>
</reference>
<dbReference type="InterPro" id="IPR058163">
    <property type="entry name" value="LysR-type_TF_proteobact-type"/>
</dbReference>
<dbReference type="Proteomes" id="UP000298277">
    <property type="component" value="Unassembled WGS sequence"/>
</dbReference>
<name>A0A5F1YH15_9LEPT</name>
<dbReference type="PANTHER" id="PTHR30537:SF5">
    <property type="entry name" value="HTH-TYPE TRANSCRIPTIONAL ACTIVATOR TTDR-RELATED"/>
    <property type="match status" value="1"/>
</dbReference>
<dbReference type="SUPFAM" id="SSF53850">
    <property type="entry name" value="Periplasmic binding protein-like II"/>
    <property type="match status" value="1"/>
</dbReference>
<feature type="domain" description="LysR substrate-binding" evidence="2">
    <location>
        <begin position="2"/>
        <end position="184"/>
    </location>
</feature>
<comment type="caution">
    <text evidence="3">The sequence shown here is derived from an EMBL/GenBank/DDBJ whole genome shotgun (WGS) entry which is preliminary data.</text>
</comment>
<dbReference type="OrthoDB" id="9815676at2"/>
<comment type="similarity">
    <text evidence="1">Belongs to the LysR transcriptional regulatory family.</text>
</comment>